<keyword evidence="8" id="KW-1185">Reference proteome</keyword>
<keyword evidence="3 4" id="KW-0238">DNA-binding</keyword>
<gene>
    <name evidence="7" type="primary">MCM8</name>
    <name evidence="7" type="ORF">GWK47_004123</name>
</gene>
<evidence type="ECO:0000256" key="1">
    <source>
        <dbReference type="ARBA" id="ARBA00022741"/>
    </source>
</evidence>
<keyword evidence="1 4" id="KW-0547">Nucleotide-binding</keyword>
<dbReference type="Pfam" id="PF17855">
    <property type="entry name" value="MCM_lid"/>
    <property type="match status" value="1"/>
</dbReference>
<dbReference type="SUPFAM" id="SSF52540">
    <property type="entry name" value="P-loop containing nucleoside triphosphate hydrolases"/>
    <property type="match status" value="1"/>
</dbReference>
<dbReference type="InterPro" id="IPR027417">
    <property type="entry name" value="P-loop_NTPase"/>
</dbReference>
<evidence type="ECO:0000313" key="8">
    <source>
        <dbReference type="Proteomes" id="UP000770661"/>
    </source>
</evidence>
<evidence type="ECO:0000256" key="3">
    <source>
        <dbReference type="ARBA" id="ARBA00023125"/>
    </source>
</evidence>
<dbReference type="Gene3D" id="3.40.50.300">
    <property type="entry name" value="P-loop containing nucleotide triphosphate hydrolases"/>
    <property type="match status" value="1"/>
</dbReference>
<proteinExistence type="inferred from homology"/>
<dbReference type="InterPro" id="IPR041562">
    <property type="entry name" value="MCM_lid"/>
</dbReference>
<dbReference type="OrthoDB" id="422555at2759"/>
<organism evidence="7 8">
    <name type="scientific">Chionoecetes opilio</name>
    <name type="common">Atlantic snow crab</name>
    <name type="synonym">Cancer opilio</name>
    <dbReference type="NCBI Taxonomy" id="41210"/>
    <lineage>
        <taxon>Eukaryota</taxon>
        <taxon>Metazoa</taxon>
        <taxon>Ecdysozoa</taxon>
        <taxon>Arthropoda</taxon>
        <taxon>Crustacea</taxon>
        <taxon>Multicrustacea</taxon>
        <taxon>Malacostraca</taxon>
        <taxon>Eumalacostraca</taxon>
        <taxon>Eucarida</taxon>
        <taxon>Decapoda</taxon>
        <taxon>Pleocyemata</taxon>
        <taxon>Brachyura</taxon>
        <taxon>Eubrachyura</taxon>
        <taxon>Majoidea</taxon>
        <taxon>Majidae</taxon>
        <taxon>Chionoecetes</taxon>
    </lineage>
</organism>
<evidence type="ECO:0000256" key="2">
    <source>
        <dbReference type="ARBA" id="ARBA00022840"/>
    </source>
</evidence>
<dbReference type="Proteomes" id="UP000770661">
    <property type="component" value="Unassembled WGS sequence"/>
</dbReference>
<protein>
    <submittedName>
        <fullName evidence="7">DNA helicase MCM8</fullName>
    </submittedName>
</protein>
<dbReference type="GO" id="GO:0042555">
    <property type="term" value="C:MCM complex"/>
    <property type="evidence" value="ECO:0007669"/>
    <property type="project" value="TreeGrafter"/>
</dbReference>
<comment type="similarity">
    <text evidence="4">Belongs to the MCM family.</text>
</comment>
<dbReference type="GO" id="GO:0017116">
    <property type="term" value="F:single-stranded DNA helicase activity"/>
    <property type="evidence" value="ECO:0007669"/>
    <property type="project" value="TreeGrafter"/>
</dbReference>
<evidence type="ECO:0000259" key="6">
    <source>
        <dbReference type="PROSITE" id="PS50051"/>
    </source>
</evidence>
<reference evidence="7" key="1">
    <citation type="submission" date="2020-07" db="EMBL/GenBank/DDBJ databases">
        <title>The High-quality genome of the commercially important snow crab, Chionoecetes opilio.</title>
        <authorList>
            <person name="Jeong J.-H."/>
            <person name="Ryu S."/>
        </authorList>
    </citation>
    <scope>NUCLEOTIDE SEQUENCE</scope>
    <source>
        <strain evidence="7">MADBK_172401_WGS</strain>
        <tissue evidence="7">Digestive gland</tissue>
    </source>
</reference>
<keyword evidence="2 4" id="KW-0067">ATP-binding</keyword>
<dbReference type="PANTHER" id="PTHR11630">
    <property type="entry name" value="DNA REPLICATION LICENSING FACTOR MCM FAMILY MEMBER"/>
    <property type="match status" value="1"/>
</dbReference>
<dbReference type="Pfam" id="PF00493">
    <property type="entry name" value="MCM"/>
    <property type="match status" value="1"/>
</dbReference>
<feature type="domain" description="MCM C-terminal AAA(+) ATPase" evidence="6">
    <location>
        <begin position="8"/>
        <end position="88"/>
    </location>
</feature>
<dbReference type="InterPro" id="IPR001208">
    <property type="entry name" value="MCM_dom"/>
</dbReference>
<keyword evidence="7" id="KW-0378">Hydrolase</keyword>
<keyword evidence="7" id="KW-0347">Helicase</keyword>
<feature type="region of interest" description="Disordered" evidence="5">
    <location>
        <begin position="93"/>
        <end position="120"/>
    </location>
</feature>
<dbReference type="GO" id="GO:0005634">
    <property type="term" value="C:nucleus"/>
    <property type="evidence" value="ECO:0007669"/>
    <property type="project" value="TreeGrafter"/>
</dbReference>
<dbReference type="SMART" id="SM00350">
    <property type="entry name" value="MCM"/>
    <property type="match status" value="1"/>
</dbReference>
<accession>A0A8J4YTX0</accession>
<feature type="compositionally biased region" description="Polar residues" evidence="5">
    <location>
        <begin position="100"/>
        <end position="118"/>
    </location>
</feature>
<evidence type="ECO:0000313" key="7">
    <source>
        <dbReference type="EMBL" id="KAG0726899.1"/>
    </source>
</evidence>
<dbReference type="InterPro" id="IPR031327">
    <property type="entry name" value="MCM"/>
</dbReference>
<evidence type="ECO:0000256" key="5">
    <source>
        <dbReference type="SAM" id="MobiDB-lite"/>
    </source>
</evidence>
<dbReference type="GO" id="GO:0003697">
    <property type="term" value="F:single-stranded DNA binding"/>
    <property type="evidence" value="ECO:0007669"/>
    <property type="project" value="TreeGrafter"/>
</dbReference>
<dbReference type="EMBL" id="JACEEZ010003881">
    <property type="protein sequence ID" value="KAG0726899.1"/>
    <property type="molecule type" value="Genomic_DNA"/>
</dbReference>
<name>A0A8J4YTX0_CHIOP</name>
<dbReference type="AlphaFoldDB" id="A0A8J4YTX0"/>
<evidence type="ECO:0000256" key="4">
    <source>
        <dbReference type="RuleBase" id="RU004070"/>
    </source>
</evidence>
<sequence length="231" mass="25884">MFVTFLQALMEAMEQQTVSIAKAGVLCTLPARTSIMAAANPWGGHYNRAKTVSENLRLKPAMLSRFDLIFVLLDKPDEELDCRLSEHVMALHSGPGSKMGHTNTSKGSRNTSFTSASLTHDDDKPLSEYLKQPACEPFDPLPPQLLRKYICYARRYVNPRLSPAAAKVLQEFYLDLRQNHISEAIPITTRQLESLVRLTQVAHSLVHHFSPLPLHLVEMISILFCASVICQ</sequence>
<dbReference type="GO" id="GO:0005524">
    <property type="term" value="F:ATP binding"/>
    <property type="evidence" value="ECO:0007669"/>
    <property type="project" value="UniProtKB-KW"/>
</dbReference>
<dbReference type="PRINTS" id="PR01657">
    <property type="entry name" value="MCMFAMILY"/>
</dbReference>
<dbReference type="PROSITE" id="PS50051">
    <property type="entry name" value="MCM_2"/>
    <property type="match status" value="1"/>
</dbReference>
<dbReference type="PANTHER" id="PTHR11630:SF47">
    <property type="entry name" value="DNA HELICASE MCM8"/>
    <property type="match status" value="1"/>
</dbReference>
<comment type="caution">
    <text evidence="7">The sequence shown here is derived from an EMBL/GenBank/DDBJ whole genome shotgun (WGS) entry which is preliminary data.</text>
</comment>